<reference evidence="2 3" key="1">
    <citation type="submission" date="2017-09" db="EMBL/GenBank/DDBJ databases">
        <title>Depth-based differentiation of microbial function through sediment-hosted aquifers and enrichment of novel symbionts in the deep terrestrial subsurface.</title>
        <authorList>
            <person name="Probst A.J."/>
            <person name="Ladd B."/>
            <person name="Jarett J.K."/>
            <person name="Geller-Mcgrath D.E."/>
            <person name="Sieber C.M."/>
            <person name="Emerson J.B."/>
            <person name="Anantharaman K."/>
            <person name="Thomas B.C."/>
            <person name="Malmstrom R."/>
            <person name="Stieglmeier M."/>
            <person name="Klingl A."/>
            <person name="Woyke T."/>
            <person name="Ryan C.M."/>
            <person name="Banfield J.F."/>
        </authorList>
    </citation>
    <scope>NUCLEOTIDE SEQUENCE [LARGE SCALE GENOMIC DNA]</scope>
    <source>
        <strain evidence="2">CG10_big_fil_rev_8_21_14_0_10_36_16</strain>
    </source>
</reference>
<evidence type="ECO:0000313" key="2">
    <source>
        <dbReference type="EMBL" id="PJE50521.1"/>
    </source>
</evidence>
<organism evidence="2 3">
    <name type="scientific">Candidatus Yanofskybacteria bacterium CG10_big_fil_rev_8_21_14_0_10_36_16</name>
    <dbReference type="NCBI Taxonomy" id="1975096"/>
    <lineage>
        <taxon>Bacteria</taxon>
        <taxon>Candidatus Yanofskyibacteriota</taxon>
    </lineage>
</organism>
<gene>
    <name evidence="2" type="ORF">COV29_03885</name>
</gene>
<comment type="caution">
    <text evidence="2">The sequence shown here is derived from an EMBL/GenBank/DDBJ whole genome shotgun (WGS) entry which is preliminary data.</text>
</comment>
<dbReference type="EMBL" id="PCXQ01000006">
    <property type="protein sequence ID" value="PJE50521.1"/>
    <property type="molecule type" value="Genomic_DNA"/>
</dbReference>
<keyword evidence="1" id="KW-0472">Membrane</keyword>
<feature type="transmembrane region" description="Helical" evidence="1">
    <location>
        <begin position="127"/>
        <end position="151"/>
    </location>
</feature>
<evidence type="ECO:0000313" key="3">
    <source>
        <dbReference type="Proteomes" id="UP000228496"/>
    </source>
</evidence>
<feature type="transmembrane region" description="Helical" evidence="1">
    <location>
        <begin position="91"/>
        <end position="107"/>
    </location>
</feature>
<name>A0A2J0Q6N1_9BACT</name>
<feature type="transmembrane region" description="Helical" evidence="1">
    <location>
        <begin position="57"/>
        <end position="79"/>
    </location>
</feature>
<evidence type="ECO:0000256" key="1">
    <source>
        <dbReference type="SAM" id="Phobius"/>
    </source>
</evidence>
<keyword evidence="1" id="KW-1133">Transmembrane helix</keyword>
<protein>
    <submittedName>
        <fullName evidence="2">Uncharacterized protein</fullName>
    </submittedName>
</protein>
<keyword evidence="1" id="KW-0812">Transmembrane</keyword>
<feature type="transmembrane region" description="Helical" evidence="1">
    <location>
        <begin position="27"/>
        <end position="45"/>
    </location>
</feature>
<sequence>MYPNGNKDNLLEIIQEMPKTIYKKMSASHIITASFIMGFPMYAAAAQQSINKGAESAFINMIPGWISLAGGIIVLVLAFKYMKGGSLAKPFALIGIGALIDSFGQILDSLATTNLIASPDYLTQIVWFASLIFRFSVVMGVVWIANVFGVLRSR</sequence>
<accession>A0A2J0Q6N1</accession>
<proteinExistence type="predicted"/>
<dbReference type="AlphaFoldDB" id="A0A2J0Q6N1"/>
<dbReference type="Proteomes" id="UP000228496">
    <property type="component" value="Unassembled WGS sequence"/>
</dbReference>